<organism evidence="1 2">
    <name type="scientific">Holotrichia oblita</name>
    <name type="common">Chafer beetle</name>
    <dbReference type="NCBI Taxonomy" id="644536"/>
    <lineage>
        <taxon>Eukaryota</taxon>
        <taxon>Metazoa</taxon>
        <taxon>Ecdysozoa</taxon>
        <taxon>Arthropoda</taxon>
        <taxon>Hexapoda</taxon>
        <taxon>Insecta</taxon>
        <taxon>Pterygota</taxon>
        <taxon>Neoptera</taxon>
        <taxon>Endopterygota</taxon>
        <taxon>Coleoptera</taxon>
        <taxon>Polyphaga</taxon>
        <taxon>Scarabaeiformia</taxon>
        <taxon>Scarabaeidae</taxon>
        <taxon>Melolonthinae</taxon>
        <taxon>Holotrichia</taxon>
    </lineage>
</organism>
<protein>
    <submittedName>
        <fullName evidence="1">Synaptotagmin</fullName>
    </submittedName>
</protein>
<reference evidence="1" key="1">
    <citation type="submission" date="2022-04" db="EMBL/GenBank/DDBJ databases">
        <title>Chromosome-scale genome assembly of Holotrichia oblita Faldermann.</title>
        <authorList>
            <person name="Rongchong L."/>
        </authorList>
    </citation>
    <scope>NUCLEOTIDE SEQUENCE</scope>
    <source>
        <strain evidence="1">81SQS9</strain>
    </source>
</reference>
<dbReference type="EMBL" id="CM043018">
    <property type="protein sequence ID" value="KAI4463433.1"/>
    <property type="molecule type" value="Genomic_DNA"/>
</dbReference>
<accession>A0ACB9T9A2</accession>
<proteinExistence type="predicted"/>
<gene>
    <name evidence="1" type="ORF">MML48_4g00005071</name>
</gene>
<dbReference type="Proteomes" id="UP001056778">
    <property type="component" value="Chromosome 4"/>
</dbReference>
<evidence type="ECO:0000313" key="2">
    <source>
        <dbReference type="Proteomes" id="UP001056778"/>
    </source>
</evidence>
<evidence type="ECO:0000313" key="1">
    <source>
        <dbReference type="EMBL" id="KAI4463433.1"/>
    </source>
</evidence>
<comment type="caution">
    <text evidence="1">The sequence shown here is derived from an EMBL/GenBank/DDBJ whole genome shotgun (WGS) entry which is preliminary data.</text>
</comment>
<name>A0ACB9T9A2_HOLOL</name>
<keyword evidence="2" id="KW-1185">Reference proteome</keyword>
<sequence>MKMSGMGPASCWVTHKRLESWARAAKERALGSTSPKHNNSENGSNSTSSNNSLENLVLIGKLYFVRFFLQDFNVAKEHHIIQPPQNSSSQAVTAELMKTPLDVCSNSNSYGSPHLQHQSKSYPGGQPLLCRTPSVSSQSSLDSGASRQGHRGSSPQIRTFAPDGRTTTLQHQEAAHSSSYPLRNASRSPSPLRAASLDIRCSSPGASVLSGELRTPSPSQSSLTSLTGGSVSSTCNSPAPASPRTAGLGRCLSPLLIPSRGHTPDVGAPQPPASPLGAIQPDLYTRQDGPLFIGGSPKYGPSLGRLHFRLKYDFDKSDMVVHLIEAHDLAGSDQGGFNDPYVRISLAPEVDTRKRQTVIHRNDPNPFFDQHFKFPVSHEDLQSKSLILQVFDYDRFSRNDVVGEVRMSMDEFDVTSSIEVWGEITKNKKPPEELQEVLLSLSYLPSAERLTVVLLKARNLFLPQDKDNIDPFVKVYLVVNGKRVKKKKSAARKGTINPVWNEALTFSLSSCNLNNAAIEVCIMDQGNDLIGTNPLIGGCLIGPKESGAEKDHWIDMTQSPRKAVACWHTLR</sequence>